<comment type="caution">
    <text evidence="3">The sequence shown here is derived from an EMBL/GenBank/DDBJ whole genome shotgun (WGS) entry which is preliminary data.</text>
</comment>
<dbReference type="InterPro" id="IPR051019">
    <property type="entry name" value="VLCFA-Steroid_DH"/>
</dbReference>
<evidence type="ECO:0000256" key="2">
    <source>
        <dbReference type="ARBA" id="ARBA00023002"/>
    </source>
</evidence>
<name>A0ABP1Q3H0_9HEXA</name>
<dbReference type="Proteomes" id="UP001642540">
    <property type="component" value="Unassembled WGS sequence"/>
</dbReference>
<accession>A0ABP1Q3H0</accession>
<dbReference type="PANTHER" id="PTHR43899:SF13">
    <property type="entry name" value="RH59310P"/>
    <property type="match status" value="1"/>
</dbReference>
<evidence type="ECO:0000313" key="4">
    <source>
        <dbReference type="Proteomes" id="UP001642540"/>
    </source>
</evidence>
<dbReference type="EMBL" id="CAXLJM020000021">
    <property type="protein sequence ID" value="CAL8087678.1"/>
    <property type="molecule type" value="Genomic_DNA"/>
</dbReference>
<dbReference type="InterPro" id="IPR036291">
    <property type="entry name" value="NAD(P)-bd_dom_sf"/>
</dbReference>
<reference evidence="3 4" key="1">
    <citation type="submission" date="2024-08" db="EMBL/GenBank/DDBJ databases">
        <authorList>
            <person name="Cucini C."/>
            <person name="Frati F."/>
        </authorList>
    </citation>
    <scope>NUCLEOTIDE SEQUENCE [LARGE SCALE GENOMIC DNA]</scope>
</reference>
<evidence type="ECO:0000256" key="1">
    <source>
        <dbReference type="ARBA" id="ARBA00006484"/>
    </source>
</evidence>
<organism evidence="3 4">
    <name type="scientific">Orchesella dallaii</name>
    <dbReference type="NCBI Taxonomy" id="48710"/>
    <lineage>
        <taxon>Eukaryota</taxon>
        <taxon>Metazoa</taxon>
        <taxon>Ecdysozoa</taxon>
        <taxon>Arthropoda</taxon>
        <taxon>Hexapoda</taxon>
        <taxon>Collembola</taxon>
        <taxon>Entomobryomorpha</taxon>
        <taxon>Entomobryoidea</taxon>
        <taxon>Orchesellidae</taxon>
        <taxon>Orchesellinae</taxon>
        <taxon>Orchesella</taxon>
    </lineage>
</organism>
<dbReference type="Gene3D" id="3.40.50.720">
    <property type="entry name" value="NAD(P)-binding Rossmann-like Domain"/>
    <property type="match status" value="1"/>
</dbReference>
<keyword evidence="2" id="KW-0560">Oxidoreductase</keyword>
<dbReference type="SUPFAM" id="SSF51735">
    <property type="entry name" value="NAD(P)-binding Rossmann-fold domains"/>
    <property type="match status" value="1"/>
</dbReference>
<evidence type="ECO:0000313" key="3">
    <source>
        <dbReference type="EMBL" id="CAL8087678.1"/>
    </source>
</evidence>
<dbReference type="PRINTS" id="PR00081">
    <property type="entry name" value="GDHRDH"/>
</dbReference>
<dbReference type="Pfam" id="PF00106">
    <property type="entry name" value="adh_short"/>
    <property type="match status" value="1"/>
</dbReference>
<keyword evidence="4" id="KW-1185">Reference proteome</keyword>
<dbReference type="InterPro" id="IPR002347">
    <property type="entry name" value="SDR_fam"/>
</dbReference>
<dbReference type="PANTHER" id="PTHR43899">
    <property type="entry name" value="RH59310P"/>
    <property type="match status" value="1"/>
</dbReference>
<gene>
    <name evidence="3" type="ORF">ODALV1_LOCUS6818</name>
</gene>
<comment type="similarity">
    <text evidence="1">Belongs to the short-chain dehydrogenases/reductases (SDR) family.</text>
</comment>
<protein>
    <submittedName>
        <fullName evidence="3">Uncharacterized protein</fullName>
    </submittedName>
</protein>
<sequence>MGINIALVSKSEEKLYGVLQEIKELCGNSVEYKAFPINFTRGVEVYPELQKELEDLDIGILINNEKLISQPNFEYFIELSNSKNHFIEMLNCNVLSVTRMTGIVLPKMLQKGKGVIVNVGSIPSKIDSPFMALHGSTNAFVEKFTMDMAQEYKDKGIIFQSLTPGTIVSNTKNLEASTILFPTSEAFVNKALKTIGKQTQTSRCISHQLIDNSFNFVNFVSRKRSSEAATKSFKQLWLQGKRKFHKKLEGEKNCEKIN</sequence>
<proteinExistence type="inferred from homology"/>